<dbReference type="SUPFAM" id="SSF81891">
    <property type="entry name" value="Poly A polymerase C-terminal region-like"/>
    <property type="match status" value="1"/>
</dbReference>
<evidence type="ECO:0000313" key="3">
    <source>
        <dbReference type="EMBL" id="CAK9170234.1"/>
    </source>
</evidence>
<organism evidence="3 4">
    <name type="scientific">Ilex paraguariensis</name>
    <name type="common">yerba mate</name>
    <dbReference type="NCBI Taxonomy" id="185542"/>
    <lineage>
        <taxon>Eukaryota</taxon>
        <taxon>Viridiplantae</taxon>
        <taxon>Streptophyta</taxon>
        <taxon>Embryophyta</taxon>
        <taxon>Tracheophyta</taxon>
        <taxon>Spermatophyta</taxon>
        <taxon>Magnoliopsida</taxon>
        <taxon>eudicotyledons</taxon>
        <taxon>Gunneridae</taxon>
        <taxon>Pentapetalae</taxon>
        <taxon>asterids</taxon>
        <taxon>campanulids</taxon>
        <taxon>Aquifoliales</taxon>
        <taxon>Aquifoliaceae</taxon>
        <taxon>Ilex</taxon>
    </lineage>
</organism>
<reference evidence="3 4" key="1">
    <citation type="submission" date="2024-02" db="EMBL/GenBank/DDBJ databases">
        <authorList>
            <person name="Vignale AGUSTIN F."/>
            <person name="Sosa J E."/>
            <person name="Modenutti C."/>
        </authorList>
    </citation>
    <scope>NUCLEOTIDE SEQUENCE [LARGE SCALE GENOMIC DNA]</scope>
</reference>
<keyword evidence="2" id="KW-1133">Transmembrane helix</keyword>
<keyword evidence="2" id="KW-0812">Transmembrane</keyword>
<comment type="caution">
    <text evidence="3">The sequence shown here is derived from an EMBL/GenBank/DDBJ whole genome shotgun (WGS) entry which is preliminary data.</text>
</comment>
<evidence type="ECO:0000313" key="4">
    <source>
        <dbReference type="Proteomes" id="UP001642360"/>
    </source>
</evidence>
<dbReference type="AlphaFoldDB" id="A0ABC8TTP7"/>
<dbReference type="PANTHER" id="PTHR13734:SF5">
    <property type="entry name" value="CCA TRNA NUCLEOTIDYLTRANSFERASE, MITOCHONDRIAL"/>
    <property type="match status" value="1"/>
</dbReference>
<name>A0ABC8TTP7_9AQUA</name>
<keyword evidence="4" id="KW-1185">Reference proteome</keyword>
<keyword evidence="1" id="KW-0694">RNA-binding</keyword>
<dbReference type="PANTHER" id="PTHR13734">
    <property type="entry name" value="TRNA-NUCLEOTIDYLTRANSFERASE"/>
    <property type="match status" value="1"/>
</dbReference>
<evidence type="ECO:0000256" key="2">
    <source>
        <dbReference type="SAM" id="Phobius"/>
    </source>
</evidence>
<dbReference type="Proteomes" id="UP001642360">
    <property type="component" value="Unassembled WGS sequence"/>
</dbReference>
<keyword evidence="2" id="KW-0472">Membrane</keyword>
<protein>
    <submittedName>
        <fullName evidence="3">Uncharacterized protein</fullName>
    </submittedName>
</protein>
<sequence length="189" mass="22072">MSLMFFFSLMFFLFVLMAKHLISLIGLLLREMKEFWRVALLLSMWLYPPSIDCVANSSEEHFRLDSRKEMFEMVENAIIKLGRVVSAAPLNRDIEIQSQLGLGYMRVTVYVNATNIHLIWMAGLEKIWEVKPLVNGKDIMSVLQLRTGGPLVREWQQKLLEWQLAHPSGTAEECIDWMRQTHSKRTRTE</sequence>
<evidence type="ECO:0000256" key="1">
    <source>
        <dbReference type="ARBA" id="ARBA00022884"/>
    </source>
</evidence>
<feature type="transmembrane region" description="Helical" evidence="2">
    <location>
        <begin position="6"/>
        <end position="29"/>
    </location>
</feature>
<accession>A0ABC8TTP7</accession>
<proteinExistence type="predicted"/>
<dbReference type="GO" id="GO:0003723">
    <property type="term" value="F:RNA binding"/>
    <property type="evidence" value="ECO:0007669"/>
    <property type="project" value="UniProtKB-KW"/>
</dbReference>
<gene>
    <name evidence="3" type="ORF">ILEXP_LOCUS39719</name>
</gene>
<dbReference type="EMBL" id="CAUOFW020005458">
    <property type="protein sequence ID" value="CAK9170234.1"/>
    <property type="molecule type" value="Genomic_DNA"/>
</dbReference>